<dbReference type="Proteomes" id="UP000265618">
    <property type="component" value="Unassembled WGS sequence"/>
</dbReference>
<dbReference type="EMBL" id="BDIP01009345">
    <property type="protein sequence ID" value="GIQ92279.1"/>
    <property type="molecule type" value="Genomic_DNA"/>
</dbReference>
<evidence type="ECO:0000313" key="2">
    <source>
        <dbReference type="Proteomes" id="UP000265618"/>
    </source>
</evidence>
<sequence>MWPVQVILEGHRVQGTCVDGTDEATGQSASPPPSVDAFWHYPCPWGGPVPML</sequence>
<comment type="caution">
    <text evidence="1">The sequence shown here is derived from an EMBL/GenBank/DDBJ whole genome shotgun (WGS) entry which is preliminary data.</text>
</comment>
<keyword evidence="2" id="KW-1185">Reference proteome</keyword>
<accession>A0A9K3GQI3</accession>
<organism evidence="1 2">
    <name type="scientific">Kipferlia bialata</name>
    <dbReference type="NCBI Taxonomy" id="797122"/>
    <lineage>
        <taxon>Eukaryota</taxon>
        <taxon>Metamonada</taxon>
        <taxon>Carpediemonas-like organisms</taxon>
        <taxon>Kipferlia</taxon>
    </lineage>
</organism>
<protein>
    <submittedName>
        <fullName evidence="1">Uncharacterized protein</fullName>
    </submittedName>
</protein>
<proteinExistence type="predicted"/>
<evidence type="ECO:0000313" key="1">
    <source>
        <dbReference type="EMBL" id="GIQ92279.1"/>
    </source>
</evidence>
<reference evidence="1 2" key="1">
    <citation type="journal article" date="2018" name="PLoS ONE">
        <title>The draft genome of Kipferlia bialata reveals reductive genome evolution in fornicate parasites.</title>
        <authorList>
            <person name="Tanifuji G."/>
            <person name="Takabayashi S."/>
            <person name="Kume K."/>
            <person name="Takagi M."/>
            <person name="Nakayama T."/>
            <person name="Kamikawa R."/>
            <person name="Inagaki Y."/>
            <person name="Hashimoto T."/>
        </authorList>
    </citation>
    <scope>NUCLEOTIDE SEQUENCE [LARGE SCALE GENOMIC DNA]</scope>
    <source>
        <strain evidence="1">NY0173</strain>
    </source>
</reference>
<dbReference type="AlphaFoldDB" id="A0A9K3GQI3"/>
<feature type="non-terminal residue" evidence="1">
    <location>
        <position position="1"/>
    </location>
</feature>
<name>A0A9K3GQI3_9EUKA</name>
<gene>
    <name evidence="1" type="ORF">KIPB_015959</name>
</gene>